<organism evidence="1">
    <name type="scientific">marine metagenome</name>
    <dbReference type="NCBI Taxonomy" id="408172"/>
    <lineage>
        <taxon>unclassified sequences</taxon>
        <taxon>metagenomes</taxon>
        <taxon>ecological metagenomes</taxon>
    </lineage>
</organism>
<evidence type="ECO:0008006" key="2">
    <source>
        <dbReference type="Google" id="ProtNLM"/>
    </source>
</evidence>
<dbReference type="SUPFAM" id="SSF47175">
    <property type="entry name" value="Cytochromes"/>
    <property type="match status" value="1"/>
</dbReference>
<name>A0A381QS21_9ZZZZ</name>
<accession>A0A381QS21</accession>
<dbReference type="AlphaFoldDB" id="A0A381QS21"/>
<dbReference type="GO" id="GO:0005506">
    <property type="term" value="F:iron ion binding"/>
    <property type="evidence" value="ECO:0007669"/>
    <property type="project" value="InterPro"/>
</dbReference>
<dbReference type="GO" id="GO:0022900">
    <property type="term" value="P:electron transport chain"/>
    <property type="evidence" value="ECO:0007669"/>
    <property type="project" value="InterPro"/>
</dbReference>
<dbReference type="GO" id="GO:0009055">
    <property type="term" value="F:electron transfer activity"/>
    <property type="evidence" value="ECO:0007669"/>
    <property type="project" value="InterPro"/>
</dbReference>
<dbReference type="InterPro" id="IPR010980">
    <property type="entry name" value="Cyt_c/b562"/>
</dbReference>
<dbReference type="GO" id="GO:0020037">
    <property type="term" value="F:heme binding"/>
    <property type="evidence" value="ECO:0007669"/>
    <property type="project" value="InterPro"/>
</dbReference>
<protein>
    <recommendedName>
        <fullName evidence="2">Cytochrome c domain-containing protein</fullName>
    </recommendedName>
</protein>
<gene>
    <name evidence="1" type="ORF">METZ01_LOCUS34618</name>
</gene>
<sequence length="144" mass="15838">MVKKVNIFIILAFILLAQPSRSQDRDASLSLLTIKEIMNAIITPMTAIIWGAYDLETDGEWQEVSNAALAVIAAGNLLVRGGAGEGEEVTAVEPDWQSYNNQMIKAARQVLVAVEKKDEEALFNAGNEALYPPCESCHQQYQNQ</sequence>
<reference evidence="1" key="1">
    <citation type="submission" date="2018-05" db="EMBL/GenBank/DDBJ databases">
        <authorList>
            <person name="Lanie J.A."/>
            <person name="Ng W.-L."/>
            <person name="Kazmierczak K.M."/>
            <person name="Andrzejewski T.M."/>
            <person name="Davidsen T.M."/>
            <person name="Wayne K.J."/>
            <person name="Tettelin H."/>
            <person name="Glass J.I."/>
            <person name="Rusch D."/>
            <person name="Podicherti R."/>
            <person name="Tsui H.-C.T."/>
            <person name="Winkler M.E."/>
        </authorList>
    </citation>
    <scope>NUCLEOTIDE SEQUENCE</scope>
</reference>
<evidence type="ECO:0000313" key="1">
    <source>
        <dbReference type="EMBL" id="SUZ81764.1"/>
    </source>
</evidence>
<dbReference type="EMBL" id="UINC01001482">
    <property type="protein sequence ID" value="SUZ81764.1"/>
    <property type="molecule type" value="Genomic_DNA"/>
</dbReference>
<proteinExistence type="predicted"/>